<reference evidence="2" key="1">
    <citation type="journal article" date="2019" name="Int. J. Syst. Evol. Microbiol.">
        <title>The Global Catalogue of Microorganisms (GCM) 10K type strain sequencing project: providing services to taxonomists for standard genome sequencing and annotation.</title>
        <authorList>
            <consortium name="The Broad Institute Genomics Platform"/>
            <consortium name="The Broad Institute Genome Sequencing Center for Infectious Disease"/>
            <person name="Wu L."/>
            <person name="Ma J."/>
        </authorList>
    </citation>
    <scope>NUCLEOTIDE SEQUENCE [LARGE SCALE GENOMIC DNA]</scope>
    <source>
        <strain evidence="2">JCM 17326</strain>
    </source>
</reference>
<sequence length="64" mass="6661">MLVLSLDVGTSVLRIGGTALFDPVIPPPPALKLPDDSGTALVIVAGTDDPFRTQADPEPQTLSY</sequence>
<proteinExistence type="predicted"/>
<keyword evidence="2" id="KW-1185">Reference proteome</keyword>
<evidence type="ECO:0000313" key="1">
    <source>
        <dbReference type="EMBL" id="GAA3550318.1"/>
    </source>
</evidence>
<evidence type="ECO:0000313" key="2">
    <source>
        <dbReference type="Proteomes" id="UP001500630"/>
    </source>
</evidence>
<name>A0ABP6WEX4_9ACTN</name>
<accession>A0ABP6WEX4</accession>
<organism evidence="1 2">
    <name type="scientific">Nonomuraea rosea</name>
    <dbReference type="NCBI Taxonomy" id="638574"/>
    <lineage>
        <taxon>Bacteria</taxon>
        <taxon>Bacillati</taxon>
        <taxon>Actinomycetota</taxon>
        <taxon>Actinomycetes</taxon>
        <taxon>Streptosporangiales</taxon>
        <taxon>Streptosporangiaceae</taxon>
        <taxon>Nonomuraea</taxon>
    </lineage>
</organism>
<dbReference type="EMBL" id="BAABDQ010000006">
    <property type="protein sequence ID" value="GAA3550318.1"/>
    <property type="molecule type" value="Genomic_DNA"/>
</dbReference>
<dbReference type="Proteomes" id="UP001500630">
    <property type="component" value="Unassembled WGS sequence"/>
</dbReference>
<comment type="caution">
    <text evidence="1">The sequence shown here is derived from an EMBL/GenBank/DDBJ whole genome shotgun (WGS) entry which is preliminary data.</text>
</comment>
<protein>
    <submittedName>
        <fullName evidence="1">Uncharacterized protein</fullName>
    </submittedName>
</protein>
<gene>
    <name evidence="1" type="ORF">GCM10022419_033190</name>
</gene>